<dbReference type="InterPro" id="IPR042099">
    <property type="entry name" value="ANL_N_sf"/>
</dbReference>
<dbReference type="GO" id="GO:0031956">
    <property type="term" value="F:medium-chain fatty acid-CoA ligase activity"/>
    <property type="evidence" value="ECO:0007669"/>
    <property type="project" value="TreeGrafter"/>
</dbReference>
<comment type="similarity">
    <text evidence="1">Belongs to the ATP-dependent AMP-binding enzyme family.</text>
</comment>
<feature type="domain" description="ApeI dehydratase-like" evidence="3">
    <location>
        <begin position="490"/>
        <end position="586"/>
    </location>
</feature>
<protein>
    <submittedName>
        <fullName evidence="4">AMP-binding enzyme</fullName>
    </submittedName>
</protein>
<dbReference type="InterPro" id="IPR000873">
    <property type="entry name" value="AMP-dep_synth/lig_dom"/>
</dbReference>
<dbReference type="Gene3D" id="3.10.129.10">
    <property type="entry name" value="Hotdog Thioesterase"/>
    <property type="match status" value="1"/>
</dbReference>
<gene>
    <name evidence="4" type="ORF">S2091_0351</name>
</gene>
<dbReference type="Proteomes" id="UP000237839">
    <property type="component" value="Unassembled WGS sequence"/>
</dbReference>
<reference evidence="4 5" key="1">
    <citation type="submission" date="2018-02" db="EMBL/GenBank/DDBJ databases">
        <title>Solimicrobium silvestre gen. nov., sp. nov., isolated from alpine forest soil.</title>
        <authorList>
            <person name="Margesin R."/>
            <person name="Albuquerque L."/>
            <person name="Zhang D.-C."/>
            <person name="Froufe H.J.C."/>
            <person name="Severino R."/>
            <person name="Roxo I."/>
            <person name="Egas C."/>
            <person name="Da Costa M.S."/>
        </authorList>
    </citation>
    <scope>NUCLEOTIDE SEQUENCE [LARGE SCALE GENOMIC DNA]</scope>
    <source>
        <strain evidence="4 5">S20-91</strain>
    </source>
</reference>
<feature type="domain" description="AMP-dependent synthetase/ligase" evidence="2">
    <location>
        <begin position="132"/>
        <end position="314"/>
    </location>
</feature>
<dbReference type="InterPro" id="IPR029069">
    <property type="entry name" value="HotDog_dom_sf"/>
</dbReference>
<dbReference type="InterPro" id="IPR045851">
    <property type="entry name" value="AMP-bd_C_sf"/>
</dbReference>
<dbReference type="InterPro" id="IPR054545">
    <property type="entry name" value="ApeI-like"/>
</dbReference>
<dbReference type="EMBL" id="PUGF01000001">
    <property type="protein sequence ID" value="PRC95156.1"/>
    <property type="molecule type" value="Genomic_DNA"/>
</dbReference>
<dbReference type="Pfam" id="PF22818">
    <property type="entry name" value="ApeI-like"/>
    <property type="match status" value="1"/>
</dbReference>
<dbReference type="RefSeq" id="WP_105530042.1">
    <property type="nucleotide sequence ID" value="NZ_PUGF01000001.1"/>
</dbReference>
<evidence type="ECO:0000313" key="4">
    <source>
        <dbReference type="EMBL" id="PRC95156.1"/>
    </source>
</evidence>
<dbReference type="Gene3D" id="3.40.50.12780">
    <property type="entry name" value="N-terminal domain of ligase-like"/>
    <property type="match status" value="1"/>
</dbReference>
<dbReference type="Pfam" id="PF00501">
    <property type="entry name" value="AMP-binding"/>
    <property type="match status" value="1"/>
</dbReference>
<keyword evidence="5" id="KW-1185">Reference proteome</keyword>
<dbReference type="AlphaFoldDB" id="A0A2S9H5K3"/>
<dbReference type="SUPFAM" id="SSF56801">
    <property type="entry name" value="Acetyl-CoA synthetase-like"/>
    <property type="match status" value="1"/>
</dbReference>
<dbReference type="OrthoDB" id="9787658at2"/>
<comment type="caution">
    <text evidence="4">The sequence shown here is derived from an EMBL/GenBank/DDBJ whole genome shotgun (WGS) entry which is preliminary data.</text>
</comment>
<evidence type="ECO:0000259" key="2">
    <source>
        <dbReference type="Pfam" id="PF00501"/>
    </source>
</evidence>
<dbReference type="PANTHER" id="PTHR43201:SF8">
    <property type="entry name" value="ACYL-COA SYNTHETASE FAMILY MEMBER 3"/>
    <property type="match status" value="1"/>
</dbReference>
<dbReference type="Gene3D" id="3.30.300.30">
    <property type="match status" value="1"/>
</dbReference>
<dbReference type="GO" id="GO:0006631">
    <property type="term" value="P:fatty acid metabolic process"/>
    <property type="evidence" value="ECO:0007669"/>
    <property type="project" value="TreeGrafter"/>
</dbReference>
<dbReference type="PANTHER" id="PTHR43201">
    <property type="entry name" value="ACYL-COA SYNTHETASE"/>
    <property type="match status" value="1"/>
</dbReference>
<proteinExistence type="inferred from homology"/>
<accession>A0A2S9H5K3</accession>
<evidence type="ECO:0000256" key="1">
    <source>
        <dbReference type="ARBA" id="ARBA00006432"/>
    </source>
</evidence>
<organism evidence="4 5">
    <name type="scientific">Solimicrobium silvestre</name>
    <dbReference type="NCBI Taxonomy" id="2099400"/>
    <lineage>
        <taxon>Bacteria</taxon>
        <taxon>Pseudomonadati</taxon>
        <taxon>Pseudomonadota</taxon>
        <taxon>Betaproteobacteria</taxon>
        <taxon>Burkholderiales</taxon>
        <taxon>Oxalobacteraceae</taxon>
        <taxon>Solimicrobium</taxon>
    </lineage>
</organism>
<evidence type="ECO:0000259" key="3">
    <source>
        <dbReference type="Pfam" id="PF22818"/>
    </source>
</evidence>
<sequence>MSDSMLNLLQRMAANTSTSTIGWRNGAVVSSDDFIARVASWQTLLSPLSGQNFALYLEDSIEFAAALLGAWHAGKTIWLTADTLASSNNALKLSVDGFLGEFPADCAPLLLNAMPSTTPDSTAETALDYAALDAQFVGLVVHTSGTTGAAQAIPKKLSQLAIEVATLEQLFDARLADAEIISTVTHQHIYGLLFKVLWPLVSGRAIHARTVMFPEELAQLMSTRSCALISSPAHLKRLPMHLSWSGANSHLHAVFSSGGALPADVAQSSAALLGKMPIEIYGSSETGGIAWRQRRTEQDDVQDNSWQMLPNVEWRTSSDECLLEVRSPHLLSDAWHTLADRAQAHKNGGFILQGRADRIVKIEEKRISLDAIEQKLATSPLVAEVKVIVLSEQLNSNQRQHLAAVVVISELGKNLLLSAGKLAVNRQLKDLLVGIVEPVAIPRKWRYVDSFPINLQGKTPHAMLQALFENEAKAPEQAVLTPHYKIRHSDVNSVEFDVIWPPNLLYFSGHFPEAPVLPGVVQVDWAIKIGRQTFDLPTQFRAIHALKFQHVILPDSPVNLKLDFDQQKGCLSFSYFTSTWQHSSGRILFADAIHDDTQ</sequence>
<evidence type="ECO:0000313" key="5">
    <source>
        <dbReference type="Proteomes" id="UP000237839"/>
    </source>
</evidence>
<name>A0A2S9H5K3_9BURK</name>
<dbReference type="SUPFAM" id="SSF54637">
    <property type="entry name" value="Thioesterase/thiol ester dehydrase-isomerase"/>
    <property type="match status" value="1"/>
</dbReference>